<comment type="similarity">
    <text evidence="5">Belongs to the SAT4 family.</text>
</comment>
<dbReference type="OrthoDB" id="5417887at2759"/>
<dbReference type="PANTHER" id="PTHR33048:SF42">
    <property type="entry name" value="INTEGRAL MEMBRANE PROTEIN"/>
    <property type="match status" value="1"/>
</dbReference>
<proteinExistence type="inferred from homology"/>
<gene>
    <name evidence="7" type="ORF">GQX73_g3504</name>
</gene>
<dbReference type="AlphaFoldDB" id="A0A7C8IQX8"/>
<dbReference type="Pfam" id="PF20684">
    <property type="entry name" value="Fung_rhodopsin"/>
    <property type="match status" value="1"/>
</dbReference>
<comment type="caution">
    <text evidence="7">The sequence shown here is derived from an EMBL/GenBank/DDBJ whole genome shotgun (WGS) entry which is preliminary data.</text>
</comment>
<dbReference type="EMBL" id="WUBL01000028">
    <property type="protein sequence ID" value="KAF2970066.1"/>
    <property type="molecule type" value="Genomic_DNA"/>
</dbReference>
<evidence type="ECO:0000256" key="5">
    <source>
        <dbReference type="ARBA" id="ARBA00038359"/>
    </source>
</evidence>
<evidence type="ECO:0000256" key="2">
    <source>
        <dbReference type="ARBA" id="ARBA00022692"/>
    </source>
</evidence>
<dbReference type="PANTHER" id="PTHR33048">
    <property type="entry name" value="PTH11-LIKE INTEGRAL MEMBRANE PROTEIN (AFU_ORTHOLOGUE AFUA_5G11245)"/>
    <property type="match status" value="1"/>
</dbReference>
<keyword evidence="2" id="KW-0812">Transmembrane</keyword>
<evidence type="ECO:0000256" key="1">
    <source>
        <dbReference type="ARBA" id="ARBA00004141"/>
    </source>
</evidence>
<protein>
    <recommendedName>
        <fullName evidence="6">Rhodopsin domain-containing protein</fullName>
    </recommendedName>
</protein>
<name>A0A7C8IQX8_9PEZI</name>
<evidence type="ECO:0000256" key="3">
    <source>
        <dbReference type="ARBA" id="ARBA00022989"/>
    </source>
</evidence>
<keyword evidence="8" id="KW-1185">Reference proteome</keyword>
<keyword evidence="3" id="KW-1133">Transmembrane helix</keyword>
<evidence type="ECO:0000313" key="8">
    <source>
        <dbReference type="Proteomes" id="UP000481858"/>
    </source>
</evidence>
<evidence type="ECO:0000313" key="7">
    <source>
        <dbReference type="EMBL" id="KAF2970066.1"/>
    </source>
</evidence>
<keyword evidence="4" id="KW-0472">Membrane</keyword>
<dbReference type="InterPro" id="IPR049326">
    <property type="entry name" value="Rhodopsin_dom_fungi"/>
</dbReference>
<dbReference type="GO" id="GO:0016020">
    <property type="term" value="C:membrane"/>
    <property type="evidence" value="ECO:0007669"/>
    <property type="project" value="UniProtKB-SubCell"/>
</dbReference>
<feature type="domain" description="Rhodopsin" evidence="6">
    <location>
        <begin position="2"/>
        <end position="94"/>
    </location>
</feature>
<dbReference type="Proteomes" id="UP000481858">
    <property type="component" value="Unassembled WGS sequence"/>
</dbReference>
<comment type="subcellular location">
    <subcellularLocation>
        <location evidence="1">Membrane</location>
        <topology evidence="1">Multi-pass membrane protein</topology>
    </subcellularLocation>
</comment>
<sequence>MIAAYTAFIDFALVALPWKILSKLQLRRVEKLGASLAMSLGLLSGVITLVKTSYTTRIVDRDWTYSSIDLTIWNVVEPGSVIIAASVPNLRVFFVNKSKNLKASLRLGSNTRLGSRRTAQKTDDIYLDNVQDTIKAISAGTDKRRGEGKAWITAREHSDGDSVKSILHDARDLPASGIVQTSTFAIEYPEETHLSPTRDSR</sequence>
<evidence type="ECO:0000256" key="4">
    <source>
        <dbReference type="ARBA" id="ARBA00023136"/>
    </source>
</evidence>
<accession>A0A7C8IQX8</accession>
<evidence type="ECO:0000259" key="6">
    <source>
        <dbReference type="Pfam" id="PF20684"/>
    </source>
</evidence>
<dbReference type="InParanoid" id="A0A7C8IQX8"/>
<organism evidence="7 8">
    <name type="scientific">Xylaria multiplex</name>
    <dbReference type="NCBI Taxonomy" id="323545"/>
    <lineage>
        <taxon>Eukaryota</taxon>
        <taxon>Fungi</taxon>
        <taxon>Dikarya</taxon>
        <taxon>Ascomycota</taxon>
        <taxon>Pezizomycotina</taxon>
        <taxon>Sordariomycetes</taxon>
        <taxon>Xylariomycetidae</taxon>
        <taxon>Xylariales</taxon>
        <taxon>Xylariaceae</taxon>
        <taxon>Xylaria</taxon>
    </lineage>
</organism>
<reference evidence="7 8" key="1">
    <citation type="submission" date="2019-12" db="EMBL/GenBank/DDBJ databases">
        <title>Draft genome sequence of the ascomycete Xylaria multiplex DSM 110363.</title>
        <authorList>
            <person name="Buettner E."/>
            <person name="Kellner H."/>
        </authorList>
    </citation>
    <scope>NUCLEOTIDE SEQUENCE [LARGE SCALE GENOMIC DNA]</scope>
    <source>
        <strain evidence="7 8">DSM 110363</strain>
    </source>
</reference>
<dbReference type="InterPro" id="IPR052337">
    <property type="entry name" value="SAT4-like"/>
</dbReference>